<gene>
    <name evidence="1" type="primary">EFTUD2_4</name>
    <name evidence="1" type="ORF">DSO57_1014706</name>
</gene>
<organism evidence="1 2">
    <name type="scientific">Entomophthora muscae</name>
    <dbReference type="NCBI Taxonomy" id="34485"/>
    <lineage>
        <taxon>Eukaryota</taxon>
        <taxon>Fungi</taxon>
        <taxon>Fungi incertae sedis</taxon>
        <taxon>Zoopagomycota</taxon>
        <taxon>Entomophthoromycotina</taxon>
        <taxon>Entomophthoromycetes</taxon>
        <taxon>Entomophthorales</taxon>
        <taxon>Entomophthoraceae</taxon>
        <taxon>Entomophthora</taxon>
    </lineage>
</organism>
<name>A0ACC2T5K4_9FUNG</name>
<evidence type="ECO:0000313" key="2">
    <source>
        <dbReference type="Proteomes" id="UP001165960"/>
    </source>
</evidence>
<protein>
    <submittedName>
        <fullName evidence="1">U5 small nuclear ribonucleoprotein component</fullName>
    </submittedName>
</protein>
<dbReference type="Proteomes" id="UP001165960">
    <property type="component" value="Unassembled WGS sequence"/>
</dbReference>
<sequence>MDDSHYDEFGNYIGPELPSSDDEMSVSNGGIGMEDEEEEVFQPLQQQTSLIVLGDEIKENQIVLHEDKQYYPSAEEVYGKEVETMVQEEDTQPLTEPIVKPIKVKKYQVMEDTTPATTFKKEYLLDMCGQPDLIRSFALIGHFHHGKSTFADMLVQQTHYLDLNVEHLTRFTDAHNLERQRGCSIKSSPVSLVLPDCKEKSYLFHIMDTPGHVNFSDEVTASLRLADGVVLVVDAVEGVMSNTEYLVRHAISENLAMTLVINKVDRLIIELKLPPNDAYFKLRHTIEEVNTIISKCPNGNSKLRLSPELGNVCFASSQMGWCFSLYSFAKMYSDTYGGIDPDEFSRRLWGDVYFNAETRNFQRKAPGPKIPRSFLQFILEPIYKLYTQVLSESASNLKKTLAGLGIVIKPSQYELDPKVLLKLVLEQFFGPTTGFVEMIKHHIPSPRENARAKVEHLYTGGLDSLRAKAMCDVDPAGPLMVMITKLYSSQDAASFNAFGRVMSGTIRRGQKVRVLGERYTCQDEEDMSTQVVDAVWLHESRYYVEAAEIPAGNWVLLGGVDSFMVKTATITSIETYGEDVHIFRPLQFNTEAVLKVAVEPINPTELPKMLEGLRKIDKSYPIVKTKTEESGEHMILAPGELYLDCVLHDLRRLYSEIDIKVSDPAVRFCETVIETSSIKCFAETPNHKNKLTFIAEPLDKGIAEDIEARLVPKDARPMGQFFREKYKWDVLASRSIWAFGPDEFGPNVLLNDSLPTEVDQVALRGVKDYIQQGFQWGTREGPLCDEPIRNTKFRILDATLALEGVARGAGQIIPTARRVCYSAFLTATPRLMEPVYFVEIQAPADCVAVIYSVLARRRGHVTQDIPKAGSPLYIIKAYIPVIDSNGFETDLRTHTQGQAFCQQTFDHWQVVPGDPLDKTIVLTPLEPSPAQHMARDFLLKTRRRKGLSDDVSVTKYFDDPMLAALAQSL</sequence>
<proteinExistence type="predicted"/>
<keyword evidence="2" id="KW-1185">Reference proteome</keyword>
<dbReference type="EMBL" id="QTSX02003607">
    <property type="protein sequence ID" value="KAJ9069824.1"/>
    <property type="molecule type" value="Genomic_DNA"/>
</dbReference>
<evidence type="ECO:0000313" key="1">
    <source>
        <dbReference type="EMBL" id="KAJ9069824.1"/>
    </source>
</evidence>
<reference evidence="1" key="1">
    <citation type="submission" date="2022-04" db="EMBL/GenBank/DDBJ databases">
        <title>Genome of the entomopathogenic fungus Entomophthora muscae.</title>
        <authorList>
            <person name="Elya C."/>
            <person name="Lovett B.R."/>
            <person name="Lee E."/>
            <person name="Macias A.M."/>
            <person name="Hajek A.E."/>
            <person name="De Bivort B.L."/>
            <person name="Kasson M.T."/>
            <person name="De Fine Licht H.H."/>
            <person name="Stajich J.E."/>
        </authorList>
    </citation>
    <scope>NUCLEOTIDE SEQUENCE</scope>
    <source>
        <strain evidence="1">Berkeley</strain>
    </source>
</reference>
<accession>A0ACC2T5K4</accession>
<comment type="caution">
    <text evidence="1">The sequence shown here is derived from an EMBL/GenBank/DDBJ whole genome shotgun (WGS) entry which is preliminary data.</text>
</comment>
<keyword evidence="1" id="KW-0687">Ribonucleoprotein</keyword>